<gene>
    <name evidence="1" type="ORF">IFO71_08485</name>
</gene>
<dbReference type="AlphaFoldDB" id="A0AAW3ZI70"/>
<dbReference type="InterPro" id="IPR050697">
    <property type="entry name" value="Adenylyl/Guanylyl_Cyclase_3/4"/>
</dbReference>
<dbReference type="InterPro" id="IPR001054">
    <property type="entry name" value="A/G_cyclase"/>
</dbReference>
<dbReference type="Gene3D" id="3.40.50.10610">
    <property type="entry name" value="ABC-type transport auxiliary lipoprotein component"/>
    <property type="match status" value="1"/>
</dbReference>
<dbReference type="RefSeq" id="WP_192029160.1">
    <property type="nucleotide sequence ID" value="NZ_JACYTR010000012.1"/>
</dbReference>
<dbReference type="CDD" id="cd07302">
    <property type="entry name" value="CHD"/>
    <property type="match status" value="1"/>
</dbReference>
<sequence>MDSRLASPPAAAEPKAIKATPHLGCLLLCDLANSTRLIEQLGDSRAAQLIRRHDQLARDTLHRFHGQEIDKTDGFLVLFDRPIEAVSFALAYQNLLRELGQEAGYPLAARVGIHVGEILSWRNSAEDIAQGAKPIEIEGLAKAIAARLMGLAKSGQILLSESAYSLAFRAREELAEVGSLRWISHGEYRLHGVSRRMSVFEVGVPPIAPLSPPKSKAKAKRIVPWWQWKPLYLLLFGAIASAMTYVFLQPEPAIAFAERDWIVVADLNNHSGDPRFNESLDTAIRLGLEQSRHVNLVNHTKVRDTLRLMRQPADVPVQRSNGSEVAQRLGARALLLPNLVELGGRWRFTAELIDPRTGTTVYAEFADARDESQILAAVNSSLNNVRSRLGESMSAITAASEPLGKITSNNVDALRGYALALKAKNRSEIPLARELLRHALDLDPEFAMAMSLMAALNYMEGDSAAAASTVADALRLRDRLSAVERAHLAAVLAFYRGDDDAANKWLALVTQYPDRHYAHHLLAVVLARDNLYQEARRALEPALNPLHPGLNSANYQAGLLELGLGDLSTANERFEQAMAQGTGGDLRAAAFARWLSGQRQAAIDLLSDKQEELPAELAALNLLGLAVLDLEAGAVDQALSRLQALQQAPRLSDGLRDDIRLSSFAVQCLLRGQPNAPDWHNLAFRASADNPAAQQILATRWLLAAGIATRCGQAEVEVPAAPPGDSPMATHFRQWYEGEKLLAQGKAAAALSASSTDADKANAEPYLLRDLRRRALLATGDSDAAAVEADWLRRHHGRSLVEYNERLHSLAVLNAALRVLPTLESATPVATAMPAP</sequence>
<dbReference type="InterPro" id="IPR011990">
    <property type="entry name" value="TPR-like_helical_dom_sf"/>
</dbReference>
<dbReference type="SUPFAM" id="SSF55073">
    <property type="entry name" value="Nucleotide cyclase"/>
    <property type="match status" value="1"/>
</dbReference>
<comment type="caution">
    <text evidence="1">The sequence shown here is derived from an EMBL/GenBank/DDBJ whole genome shotgun (WGS) entry which is preliminary data.</text>
</comment>
<dbReference type="PANTHER" id="PTHR43081">
    <property type="entry name" value="ADENYLATE CYCLASE, TERMINAL-DIFFERENTIATION SPECIFIC-RELATED"/>
    <property type="match status" value="1"/>
</dbReference>
<dbReference type="NCBIfam" id="TIGR04510">
    <property type="entry name" value="mod_pep_cyc"/>
    <property type="match status" value="1"/>
</dbReference>
<proteinExistence type="predicted"/>
<dbReference type="SUPFAM" id="SSF48452">
    <property type="entry name" value="TPR-like"/>
    <property type="match status" value="1"/>
</dbReference>
<dbReference type="Gene3D" id="1.25.40.10">
    <property type="entry name" value="Tetratricopeptide repeat domain"/>
    <property type="match status" value="2"/>
</dbReference>
<dbReference type="PANTHER" id="PTHR43081:SF19">
    <property type="entry name" value="PH-SENSITIVE ADENYLATE CYCLASE RV1264"/>
    <property type="match status" value="1"/>
</dbReference>
<evidence type="ECO:0000313" key="2">
    <source>
        <dbReference type="Proteomes" id="UP000613768"/>
    </source>
</evidence>
<reference evidence="1 2" key="1">
    <citation type="submission" date="2020-09" db="EMBL/GenBank/DDBJ databases">
        <title>Pseudoxanthomonas sp. CAU 1598 isolated from sand of Yaerae Beach.</title>
        <authorList>
            <person name="Kim W."/>
        </authorList>
    </citation>
    <scope>NUCLEOTIDE SEQUENCE [LARGE SCALE GENOMIC DNA]</scope>
    <source>
        <strain evidence="1 2">CAU 1598</strain>
    </source>
</reference>
<protein>
    <submittedName>
        <fullName evidence="1">Peptide modification system cyclase</fullName>
    </submittedName>
</protein>
<accession>A0AAW3ZI70</accession>
<dbReference type="GO" id="GO:0004016">
    <property type="term" value="F:adenylate cyclase activity"/>
    <property type="evidence" value="ECO:0007669"/>
    <property type="project" value="UniProtKB-ARBA"/>
</dbReference>
<dbReference type="EMBL" id="JACYTR010000012">
    <property type="protein sequence ID" value="MBD8525780.1"/>
    <property type="molecule type" value="Genomic_DNA"/>
</dbReference>
<dbReference type="Gene3D" id="3.30.70.1230">
    <property type="entry name" value="Nucleotide cyclase"/>
    <property type="match status" value="1"/>
</dbReference>
<evidence type="ECO:0000313" key="1">
    <source>
        <dbReference type="EMBL" id="MBD8525780.1"/>
    </source>
</evidence>
<dbReference type="Proteomes" id="UP000613768">
    <property type="component" value="Unassembled WGS sequence"/>
</dbReference>
<name>A0AAW3ZI70_9GAMM</name>
<organism evidence="1 2">
    <name type="scientific">Pseudomarimonas arenosa</name>
    <dbReference type="NCBI Taxonomy" id="2774145"/>
    <lineage>
        <taxon>Bacteria</taxon>
        <taxon>Pseudomonadati</taxon>
        <taxon>Pseudomonadota</taxon>
        <taxon>Gammaproteobacteria</taxon>
        <taxon>Lysobacterales</taxon>
        <taxon>Lysobacteraceae</taxon>
        <taxon>Pseudomarimonas</taxon>
    </lineage>
</organism>
<dbReference type="GO" id="GO:0035556">
    <property type="term" value="P:intracellular signal transduction"/>
    <property type="evidence" value="ECO:0007669"/>
    <property type="project" value="InterPro"/>
</dbReference>
<dbReference type="GO" id="GO:0006171">
    <property type="term" value="P:cAMP biosynthetic process"/>
    <property type="evidence" value="ECO:0007669"/>
    <property type="project" value="TreeGrafter"/>
</dbReference>
<keyword evidence="2" id="KW-1185">Reference proteome</keyword>
<dbReference type="InterPro" id="IPR030966">
    <property type="entry name" value="Mod_pep_cyc"/>
</dbReference>
<dbReference type="InterPro" id="IPR029787">
    <property type="entry name" value="Nucleotide_cyclase"/>
</dbReference>